<dbReference type="HOGENOM" id="CLU_035965_0_0_2"/>
<dbReference type="InterPro" id="IPR013783">
    <property type="entry name" value="Ig-like_fold"/>
</dbReference>
<dbReference type="KEGG" id="csy:CENSYa_1734"/>
<accession>A0RYC8</accession>
<dbReference type="Proteomes" id="UP000000758">
    <property type="component" value="Chromosome"/>
</dbReference>
<evidence type="ECO:0000256" key="1">
    <source>
        <dbReference type="SAM" id="MobiDB-lite"/>
    </source>
</evidence>
<dbReference type="EnsemblBacteria" id="ABK78345">
    <property type="protein sequence ID" value="ABK78345"/>
    <property type="gene ID" value="CENSYa_1734"/>
</dbReference>
<dbReference type="Pfam" id="PF05345">
    <property type="entry name" value="He_PIG"/>
    <property type="match status" value="1"/>
</dbReference>
<dbReference type="SUPFAM" id="SSF49313">
    <property type="entry name" value="Cadherin-like"/>
    <property type="match status" value="1"/>
</dbReference>
<keyword evidence="2" id="KW-0472">Membrane</keyword>
<evidence type="ECO:0000313" key="4">
    <source>
        <dbReference type="Proteomes" id="UP000000758"/>
    </source>
</evidence>
<dbReference type="GO" id="GO:0016020">
    <property type="term" value="C:membrane"/>
    <property type="evidence" value="ECO:0007669"/>
    <property type="project" value="InterPro"/>
</dbReference>
<evidence type="ECO:0000256" key="2">
    <source>
        <dbReference type="SAM" id="Phobius"/>
    </source>
</evidence>
<reference evidence="3 4" key="1">
    <citation type="journal article" date="2006" name="Proc. Natl. Acad. Sci. U.S.A.">
        <title>Genomic analysis of the uncultivated marine crenarchaeote Cenarchaeum symbiosum.</title>
        <authorList>
            <person name="Hallam S.J."/>
            <person name="Konstantinidis K.T."/>
            <person name="Putnam N."/>
            <person name="Schleper C."/>
            <person name="Watanabe Y."/>
            <person name="Sugahara J."/>
            <person name="Preston C."/>
            <person name="de la Torre J."/>
            <person name="Richardson P.M."/>
            <person name="DeLong E.F."/>
        </authorList>
    </citation>
    <scope>NUCLEOTIDE SEQUENCE [LARGE SCALE GENOMIC DNA]</scope>
    <source>
        <strain evidence="4">A</strain>
    </source>
</reference>
<organism evidence="3 4">
    <name type="scientific">Cenarchaeum symbiosum (strain A)</name>
    <dbReference type="NCBI Taxonomy" id="414004"/>
    <lineage>
        <taxon>Archaea</taxon>
        <taxon>Nitrososphaerota</taxon>
        <taxon>Candidatus Cenarchaeales</taxon>
        <taxon>Candidatus Cenarchaeaceae</taxon>
        <taxon>Candidatus Cenarchaeum</taxon>
    </lineage>
</organism>
<dbReference type="AlphaFoldDB" id="A0RYC8"/>
<dbReference type="InterPro" id="IPR049886">
    <property type="entry name" value="CFI_box_CTERM_dom"/>
</dbReference>
<keyword evidence="4" id="KW-1185">Reference proteome</keyword>
<dbReference type="InterPro" id="IPR015919">
    <property type="entry name" value="Cadherin-like_sf"/>
</dbReference>
<proteinExistence type="predicted"/>
<keyword evidence="2" id="KW-0812">Transmembrane</keyword>
<keyword evidence="2" id="KW-1133">Transmembrane helix</keyword>
<dbReference type="Gene3D" id="2.60.40.10">
    <property type="entry name" value="Immunoglobulins"/>
    <property type="match status" value="1"/>
</dbReference>
<evidence type="ECO:0000313" key="3">
    <source>
        <dbReference type="EMBL" id="ABK78345.1"/>
    </source>
</evidence>
<dbReference type="GO" id="GO:0005509">
    <property type="term" value="F:calcium ion binding"/>
    <property type="evidence" value="ECO:0007669"/>
    <property type="project" value="InterPro"/>
</dbReference>
<dbReference type="EMBL" id="DP000238">
    <property type="protein sequence ID" value="ABK78345.1"/>
    <property type="molecule type" value="Genomic_DNA"/>
</dbReference>
<dbReference type="STRING" id="414004.CENSYa_1734"/>
<sequence>MKAAVVLILMCTLVVLPVHGVVTTLEMDQPSYENNEIIRFSGTESEGSMMVNVIVRGTSGSPTLLGDPVSDPDGAFQTSNNFRVSEIFDRIGVYNATGITGNQSEAEGITIQLQYDGDKVVLVPDFDLALNQIGNKEASVGEELSFTVSVTDRSLRDLSYRLEGGVPAGAEIGESTGRFSWTPSDNQGHSSGLSHSLDIVVEKGPLTDRETIMITVLEQEDEPDDEPRRADPAPAPTRNEPSRAPAELGIAQFVDEDKDPQSYIDRYNNEPEYAEWFDESYPEYQSIYEAVGLEEPAPRMDIAPFVDEDKDPQSYIDRYNDEPGYAEWFDESYPEYPSIYEAVGLEEPVFRDPGFGECGIGTELMGGECVIVDQGPVMEDEPEIIPADDSRGGGCLIATAAYGSELAPQVQQLREVRDGTLMSTASGSAFMSAFNTAYYAFSPAVADLERGSPEVREAVRLLITPMLATLSIMSLAEEGSEQQVLGLGIAVISLNLGMYVAAPAAVGIGLGRRLAGSHWRRGLE</sequence>
<dbReference type="NCBIfam" id="NF041770">
    <property type="entry name" value="CFI_box_CTERM"/>
    <property type="match status" value="1"/>
</dbReference>
<feature type="region of interest" description="Disordered" evidence="1">
    <location>
        <begin position="167"/>
        <end position="196"/>
    </location>
</feature>
<feature type="compositionally biased region" description="Polar residues" evidence="1">
    <location>
        <begin position="177"/>
        <end position="194"/>
    </location>
</feature>
<name>A0RYC8_CENSY</name>
<gene>
    <name evidence="3" type="ordered locus">CENSYa_1734</name>
</gene>
<protein>
    <submittedName>
        <fullName evidence="3">Uncharacterized protein</fullName>
    </submittedName>
</protein>
<dbReference type="PATRIC" id="fig|414004.10.peg.1580"/>
<feature type="region of interest" description="Disordered" evidence="1">
    <location>
        <begin position="217"/>
        <end position="246"/>
    </location>
</feature>
<feature type="transmembrane region" description="Helical" evidence="2">
    <location>
        <begin position="488"/>
        <end position="511"/>
    </location>
</feature>